<evidence type="ECO:0000256" key="1">
    <source>
        <dbReference type="ARBA" id="ARBA00004370"/>
    </source>
</evidence>
<keyword evidence="2 9" id="KW-0812">Transmembrane</keyword>
<dbReference type="KEGG" id="csol:105366916"/>
<dbReference type="GO" id="GO:0005509">
    <property type="term" value="F:calcium ion binding"/>
    <property type="evidence" value="ECO:0007669"/>
    <property type="project" value="UniProtKB-UniRule"/>
</dbReference>
<dbReference type="GO" id="GO:0005886">
    <property type="term" value="C:plasma membrane"/>
    <property type="evidence" value="ECO:0007669"/>
    <property type="project" value="InterPro"/>
</dbReference>
<dbReference type="GeneID" id="105366916"/>
<accession>A0AAJ6YT70</accession>
<evidence type="ECO:0000256" key="9">
    <source>
        <dbReference type="SAM" id="Phobius"/>
    </source>
</evidence>
<dbReference type="PROSITE" id="PS50268">
    <property type="entry name" value="CADHERIN_2"/>
    <property type="match status" value="3"/>
</dbReference>
<dbReference type="Proteomes" id="UP000695007">
    <property type="component" value="Unplaced"/>
</dbReference>
<keyword evidence="11" id="KW-1185">Reference proteome</keyword>
<feature type="domain" description="Cadherin" evidence="10">
    <location>
        <begin position="391"/>
        <end position="488"/>
    </location>
</feature>
<sequence>MVYKKLPAARIDIGYVIITWQYTKKYQRFITSYFQCDHLLSGALGQVVSDTRCFLENGQTGARLFVNEDIKIGDTIGVLSVLGDPGLQGNIDLKLQEQDSPVIFIPNSRNLTLMRPLDKEGIKGPASVYINAICERKHTLEPGYVIPINIRVTDANDNVPEFINAPYVLNISEVTVVGTRVLQGVKAIDSDQPGSYSTVQYSILPGPHADFFIFANALEGTLVLRKPLDYENIHNFSVQIRAQDQGNPPQSSITNLYVNIIDADDQNPIFLNDQYKVIIPLQLKSRKILQVDPEPIKAIDQDTGISAQIKYSIQGNILSFLALNSETADIIVTRPLQDHELISSAILVIKAVQIDNPDRYALATILVSRESNIKDNFINEIRRSRLPVRFIFEDYHASISENTPPGSIILTAGVNKIDPNLKFWLIGANEDLEKFSITNSGELILKSNLDYERRIYHSFRVHVMDKYNNDTARINVSVEDVNEWEPRFRHPKYEFHVRTIREGSIIGKVEVADGDRGDKISLALRGPDSRSFEIHDNGELVLRFLGSFNGTIARLVAIASDTGKPPRSSMIPVIVHLPKTESTTFAARGIPAWLGSSVLLVAVFGVVLGLLGVIILILILYIYKHKRPKSRESLSSVGTEHREKSVVPSALNPTPHILGATILQDTLEIARDICCASHDIDNPVFGEENDFYNTTIKSIVSSRQIPFYSRHKVAPGTEPPTLCATSNIPNIGGLVQNMNDLGFQNNVDNMETCSQNSSNFSGDPPDSLAPTWPIESISKKIKTLSLNNNDRIMDNIEITTEPQASTSQANNEHVNLTVYF</sequence>
<name>A0AAJ6YT70_9HYME</name>
<evidence type="ECO:0000313" key="11">
    <source>
        <dbReference type="Proteomes" id="UP000695007"/>
    </source>
</evidence>
<dbReference type="CTD" id="43033"/>
<evidence type="ECO:0000256" key="8">
    <source>
        <dbReference type="PROSITE-ProRule" id="PRU00043"/>
    </source>
</evidence>
<dbReference type="InterPro" id="IPR020894">
    <property type="entry name" value="Cadherin_CS"/>
</dbReference>
<dbReference type="RefSeq" id="XP_011503824.1">
    <property type="nucleotide sequence ID" value="XM_011505522.1"/>
</dbReference>
<protein>
    <submittedName>
        <fullName evidence="12">Protocadherin-16</fullName>
    </submittedName>
</protein>
<dbReference type="CDD" id="cd11304">
    <property type="entry name" value="Cadherin_repeat"/>
    <property type="match status" value="5"/>
</dbReference>
<dbReference type="GO" id="GO:0005911">
    <property type="term" value="C:cell-cell junction"/>
    <property type="evidence" value="ECO:0007669"/>
    <property type="project" value="TreeGrafter"/>
</dbReference>
<evidence type="ECO:0000256" key="7">
    <source>
        <dbReference type="ARBA" id="ARBA00023136"/>
    </source>
</evidence>
<dbReference type="SMART" id="SM00112">
    <property type="entry name" value="CA"/>
    <property type="match status" value="4"/>
</dbReference>
<dbReference type="AlphaFoldDB" id="A0AAJ6YT70"/>
<evidence type="ECO:0000256" key="2">
    <source>
        <dbReference type="ARBA" id="ARBA00022692"/>
    </source>
</evidence>
<dbReference type="InterPro" id="IPR002126">
    <property type="entry name" value="Cadherin-like_dom"/>
</dbReference>
<reference evidence="12" key="1">
    <citation type="submission" date="2025-08" db="UniProtKB">
        <authorList>
            <consortium name="RefSeq"/>
        </authorList>
    </citation>
    <scope>IDENTIFICATION</scope>
</reference>
<evidence type="ECO:0000256" key="5">
    <source>
        <dbReference type="ARBA" id="ARBA00022889"/>
    </source>
</evidence>
<evidence type="ECO:0000256" key="4">
    <source>
        <dbReference type="ARBA" id="ARBA00022837"/>
    </source>
</evidence>
<keyword evidence="4 8" id="KW-0106">Calcium</keyword>
<dbReference type="PRINTS" id="PR00205">
    <property type="entry name" value="CADHERIN"/>
</dbReference>
<feature type="domain" description="Cadherin" evidence="10">
    <location>
        <begin position="66"/>
        <end position="162"/>
    </location>
</feature>
<feature type="domain" description="Cadherin" evidence="10">
    <location>
        <begin position="163"/>
        <end position="270"/>
    </location>
</feature>
<dbReference type="PANTHER" id="PTHR24025">
    <property type="entry name" value="DESMOGLEIN FAMILY MEMBER"/>
    <property type="match status" value="1"/>
</dbReference>
<dbReference type="Pfam" id="PF00028">
    <property type="entry name" value="Cadherin"/>
    <property type="match status" value="1"/>
</dbReference>
<dbReference type="GO" id="GO:0007156">
    <property type="term" value="P:homophilic cell adhesion via plasma membrane adhesion molecules"/>
    <property type="evidence" value="ECO:0007669"/>
    <property type="project" value="InterPro"/>
</dbReference>
<keyword evidence="7 9" id="KW-0472">Membrane</keyword>
<keyword evidence="6 9" id="KW-1133">Transmembrane helix</keyword>
<dbReference type="PANTHER" id="PTHR24025:SF23">
    <property type="entry name" value="NEURAL-CADHERIN"/>
    <property type="match status" value="1"/>
</dbReference>
<dbReference type="Gene3D" id="2.60.40.60">
    <property type="entry name" value="Cadherins"/>
    <property type="match status" value="5"/>
</dbReference>
<dbReference type="SUPFAM" id="SSF49313">
    <property type="entry name" value="Cadherin-like"/>
    <property type="match status" value="4"/>
</dbReference>
<feature type="transmembrane region" description="Helical" evidence="9">
    <location>
        <begin position="598"/>
        <end position="623"/>
    </location>
</feature>
<evidence type="ECO:0000256" key="6">
    <source>
        <dbReference type="ARBA" id="ARBA00022989"/>
    </source>
</evidence>
<keyword evidence="5" id="KW-0130">Cell adhesion</keyword>
<evidence type="ECO:0000256" key="3">
    <source>
        <dbReference type="ARBA" id="ARBA00022737"/>
    </source>
</evidence>
<dbReference type="PROSITE" id="PS00232">
    <property type="entry name" value="CADHERIN_1"/>
    <property type="match status" value="1"/>
</dbReference>
<evidence type="ECO:0000259" key="10">
    <source>
        <dbReference type="PROSITE" id="PS50268"/>
    </source>
</evidence>
<evidence type="ECO:0000313" key="12">
    <source>
        <dbReference type="RefSeq" id="XP_011503824.1"/>
    </source>
</evidence>
<dbReference type="InterPro" id="IPR015919">
    <property type="entry name" value="Cadherin-like_sf"/>
</dbReference>
<gene>
    <name evidence="12" type="primary">LOC105366916</name>
</gene>
<dbReference type="FunFam" id="2.60.40.60:FF:000104">
    <property type="entry name" value="cadherin-23 isoform X1"/>
    <property type="match status" value="1"/>
</dbReference>
<proteinExistence type="predicted"/>
<dbReference type="InterPro" id="IPR050971">
    <property type="entry name" value="Cadherin-domain_protein"/>
</dbReference>
<comment type="subcellular location">
    <subcellularLocation>
        <location evidence="1">Membrane</location>
    </subcellularLocation>
</comment>
<organism evidence="11 12">
    <name type="scientific">Ceratosolen solmsi marchali</name>
    <dbReference type="NCBI Taxonomy" id="326594"/>
    <lineage>
        <taxon>Eukaryota</taxon>
        <taxon>Metazoa</taxon>
        <taxon>Ecdysozoa</taxon>
        <taxon>Arthropoda</taxon>
        <taxon>Hexapoda</taxon>
        <taxon>Insecta</taxon>
        <taxon>Pterygota</taxon>
        <taxon>Neoptera</taxon>
        <taxon>Endopterygota</taxon>
        <taxon>Hymenoptera</taxon>
        <taxon>Apocrita</taxon>
        <taxon>Proctotrupomorpha</taxon>
        <taxon>Chalcidoidea</taxon>
        <taxon>Agaonidae</taxon>
        <taxon>Agaoninae</taxon>
        <taxon>Ceratosolen</taxon>
    </lineage>
</organism>
<keyword evidence="3" id="KW-0677">Repeat</keyword>